<evidence type="ECO:0000313" key="1">
    <source>
        <dbReference type="EMBL" id="GIY94112.1"/>
    </source>
</evidence>
<dbReference type="AlphaFoldDB" id="A0AAV4XHJ6"/>
<reference evidence="1 2" key="1">
    <citation type="submission" date="2021-06" db="EMBL/GenBank/DDBJ databases">
        <title>Caerostris extrusa draft genome.</title>
        <authorList>
            <person name="Kono N."/>
            <person name="Arakawa K."/>
        </authorList>
    </citation>
    <scope>NUCLEOTIDE SEQUENCE [LARGE SCALE GENOMIC DNA]</scope>
</reference>
<organism evidence="1 2">
    <name type="scientific">Caerostris extrusa</name>
    <name type="common">Bark spider</name>
    <name type="synonym">Caerostris bankana</name>
    <dbReference type="NCBI Taxonomy" id="172846"/>
    <lineage>
        <taxon>Eukaryota</taxon>
        <taxon>Metazoa</taxon>
        <taxon>Ecdysozoa</taxon>
        <taxon>Arthropoda</taxon>
        <taxon>Chelicerata</taxon>
        <taxon>Arachnida</taxon>
        <taxon>Araneae</taxon>
        <taxon>Araneomorphae</taxon>
        <taxon>Entelegynae</taxon>
        <taxon>Araneoidea</taxon>
        <taxon>Araneidae</taxon>
        <taxon>Caerostris</taxon>
    </lineage>
</organism>
<gene>
    <name evidence="1" type="ORF">CEXT_775981</name>
</gene>
<proteinExistence type="predicted"/>
<dbReference type="EMBL" id="BPLR01017745">
    <property type="protein sequence ID" value="GIY94112.1"/>
    <property type="molecule type" value="Genomic_DNA"/>
</dbReference>
<name>A0AAV4XHJ6_CAEEX</name>
<keyword evidence="2" id="KW-1185">Reference proteome</keyword>
<evidence type="ECO:0000313" key="2">
    <source>
        <dbReference type="Proteomes" id="UP001054945"/>
    </source>
</evidence>
<accession>A0AAV4XHJ6</accession>
<comment type="caution">
    <text evidence="1">The sequence shown here is derived from an EMBL/GenBank/DDBJ whole genome shotgun (WGS) entry which is preliminary data.</text>
</comment>
<sequence>MPYIRKHHPITRIHPNRIKGCLDSYLLLVCPSKNTKEYKMKDEKDEQRIFHGKKANSVFYNVNLPKKRALTFGDFFSESRLFFPWDQIPTGWVSKMKASVFCDLIFC</sequence>
<protein>
    <submittedName>
        <fullName evidence="1">Uncharacterized protein</fullName>
    </submittedName>
</protein>
<dbReference type="Proteomes" id="UP001054945">
    <property type="component" value="Unassembled WGS sequence"/>
</dbReference>